<evidence type="ECO:0000256" key="9">
    <source>
        <dbReference type="ARBA" id="ARBA00023186"/>
    </source>
</evidence>
<keyword evidence="6 11" id="KW-1133">Transmembrane helix</keyword>
<dbReference type="AlphaFoldDB" id="A0A1X2IZH5"/>
<keyword evidence="9" id="KW-0143">Chaperone</keyword>
<name>A0A1X2IZH5_9FUNG</name>
<keyword evidence="4 11" id="KW-0812">Transmembrane</keyword>
<keyword evidence="5" id="KW-0999">Mitochondrion inner membrane</keyword>
<evidence type="ECO:0000256" key="11">
    <source>
        <dbReference type="SAM" id="Phobius"/>
    </source>
</evidence>
<keyword evidence="13" id="KW-1185">Reference proteome</keyword>
<evidence type="ECO:0000313" key="12">
    <source>
        <dbReference type="EMBL" id="ORZ24695.1"/>
    </source>
</evidence>
<dbReference type="STRING" id="90262.A0A1X2IZH5"/>
<dbReference type="EMBL" id="MCGE01000002">
    <property type="protein sequence ID" value="ORZ24695.1"/>
    <property type="molecule type" value="Genomic_DNA"/>
</dbReference>
<evidence type="ECO:0000256" key="7">
    <source>
        <dbReference type="ARBA" id="ARBA00023128"/>
    </source>
</evidence>
<evidence type="ECO:0000256" key="10">
    <source>
        <dbReference type="ARBA" id="ARBA00025413"/>
    </source>
</evidence>
<evidence type="ECO:0000256" key="3">
    <source>
        <dbReference type="ARBA" id="ARBA00006780"/>
    </source>
</evidence>
<evidence type="ECO:0008006" key="14">
    <source>
        <dbReference type="Google" id="ProtNLM"/>
    </source>
</evidence>
<dbReference type="OrthoDB" id="5576752at2759"/>
<evidence type="ECO:0000256" key="6">
    <source>
        <dbReference type="ARBA" id="ARBA00022989"/>
    </source>
</evidence>
<comment type="similarity">
    <text evidence="3">Belongs to the CBP4 family.</text>
</comment>
<keyword evidence="7" id="KW-0496">Mitochondrion</keyword>
<evidence type="ECO:0000313" key="13">
    <source>
        <dbReference type="Proteomes" id="UP000193560"/>
    </source>
</evidence>
<evidence type="ECO:0000256" key="2">
    <source>
        <dbReference type="ARBA" id="ARBA00004273"/>
    </source>
</evidence>
<evidence type="ECO:0000256" key="5">
    <source>
        <dbReference type="ARBA" id="ARBA00022792"/>
    </source>
</evidence>
<reference evidence="12 13" key="1">
    <citation type="submission" date="2016-07" db="EMBL/GenBank/DDBJ databases">
        <title>Pervasive Adenine N6-methylation of Active Genes in Fungi.</title>
        <authorList>
            <consortium name="DOE Joint Genome Institute"/>
            <person name="Mondo S.J."/>
            <person name="Dannebaum R.O."/>
            <person name="Kuo R.C."/>
            <person name="Labutti K."/>
            <person name="Haridas S."/>
            <person name="Kuo A."/>
            <person name="Salamov A."/>
            <person name="Ahrendt S.R."/>
            <person name="Lipzen A."/>
            <person name="Sullivan W."/>
            <person name="Andreopoulos W.B."/>
            <person name="Clum A."/>
            <person name="Lindquist E."/>
            <person name="Daum C."/>
            <person name="Ramamoorthy G.K."/>
            <person name="Gryganskyi A."/>
            <person name="Culley D."/>
            <person name="Magnuson J.K."/>
            <person name="James T.Y."/>
            <person name="O'Malley M.A."/>
            <person name="Stajich J.E."/>
            <person name="Spatafora J.W."/>
            <person name="Visel A."/>
            <person name="Grigoriev I.V."/>
        </authorList>
    </citation>
    <scope>NUCLEOTIDE SEQUENCE [LARGE SCALE GENOMIC DNA]</scope>
    <source>
        <strain evidence="12 13">NRRL 1336</strain>
    </source>
</reference>
<sequence length="81" mass="9153">MVQNVGKVIVYASTILATGYGLMVFTVPDEAEMRRRLDPALLKEADRMKAQNQERQQAMMDQLREAAASDKPVWGNINDKK</sequence>
<comment type="subcellular location">
    <subcellularLocation>
        <location evidence="1">Membrane</location>
        <topology evidence="1">Single-pass membrane protein</topology>
    </subcellularLocation>
    <subcellularLocation>
        <location evidence="2">Mitochondrion inner membrane</location>
    </subcellularLocation>
</comment>
<accession>A0A1X2IZH5</accession>
<dbReference type="InterPro" id="IPR012420">
    <property type="entry name" value="Cbp4"/>
</dbReference>
<dbReference type="Pfam" id="PF07960">
    <property type="entry name" value="CBP4"/>
    <property type="match status" value="1"/>
</dbReference>
<feature type="transmembrane region" description="Helical" evidence="11">
    <location>
        <begin position="6"/>
        <end position="27"/>
    </location>
</feature>
<comment type="caution">
    <text evidence="12">The sequence shown here is derived from an EMBL/GenBank/DDBJ whole genome shotgun (WGS) entry which is preliminary data.</text>
</comment>
<evidence type="ECO:0000256" key="4">
    <source>
        <dbReference type="ARBA" id="ARBA00022692"/>
    </source>
</evidence>
<keyword evidence="8 11" id="KW-0472">Membrane</keyword>
<organism evidence="12 13">
    <name type="scientific">Absidia repens</name>
    <dbReference type="NCBI Taxonomy" id="90262"/>
    <lineage>
        <taxon>Eukaryota</taxon>
        <taxon>Fungi</taxon>
        <taxon>Fungi incertae sedis</taxon>
        <taxon>Mucoromycota</taxon>
        <taxon>Mucoromycotina</taxon>
        <taxon>Mucoromycetes</taxon>
        <taxon>Mucorales</taxon>
        <taxon>Cunninghamellaceae</taxon>
        <taxon>Absidia</taxon>
    </lineage>
</organism>
<proteinExistence type="inferred from homology"/>
<evidence type="ECO:0000256" key="8">
    <source>
        <dbReference type="ARBA" id="ARBA00023136"/>
    </source>
</evidence>
<comment type="function">
    <text evidence="10">Essential for the assembly of ubiquinol-cytochrome c reductase. It has a direct effect on the correct occurrence of the Rieske protein, core 4, core 5 and apocytochrome b.</text>
</comment>
<dbReference type="GO" id="GO:0005743">
    <property type="term" value="C:mitochondrial inner membrane"/>
    <property type="evidence" value="ECO:0007669"/>
    <property type="project" value="UniProtKB-SubCell"/>
</dbReference>
<protein>
    <recommendedName>
        <fullName evidence="14">Cytochrome b mRNA-processing protein 4</fullName>
    </recommendedName>
</protein>
<dbReference type="Proteomes" id="UP000193560">
    <property type="component" value="Unassembled WGS sequence"/>
</dbReference>
<gene>
    <name evidence="12" type="ORF">BCR42DRAFT_94992</name>
</gene>
<evidence type="ECO:0000256" key="1">
    <source>
        <dbReference type="ARBA" id="ARBA00004167"/>
    </source>
</evidence>